<proteinExistence type="predicted"/>
<feature type="transmembrane region" description="Helical" evidence="1">
    <location>
        <begin position="242"/>
        <end position="262"/>
    </location>
</feature>
<feature type="transmembrane region" description="Helical" evidence="1">
    <location>
        <begin position="594"/>
        <end position="613"/>
    </location>
</feature>
<evidence type="ECO:0008006" key="4">
    <source>
        <dbReference type="Google" id="ProtNLM"/>
    </source>
</evidence>
<reference evidence="2 3" key="1">
    <citation type="submission" date="2024-11" db="EMBL/GenBank/DDBJ databases">
        <title>Chromosome-level genome assembly of the freshwater bivalve Anodonta woodiana.</title>
        <authorList>
            <person name="Chen X."/>
        </authorList>
    </citation>
    <scope>NUCLEOTIDE SEQUENCE [LARGE SCALE GENOMIC DNA]</scope>
    <source>
        <strain evidence="2">MN2024</strain>
        <tissue evidence="2">Gills</tissue>
    </source>
</reference>
<dbReference type="PANTHER" id="PTHR31061:SF24">
    <property type="entry name" value="LD22376P"/>
    <property type="match status" value="1"/>
</dbReference>
<feature type="transmembrane region" description="Helical" evidence="1">
    <location>
        <begin position="462"/>
        <end position="483"/>
    </location>
</feature>
<dbReference type="PANTHER" id="PTHR31061">
    <property type="entry name" value="LD22376P"/>
    <property type="match status" value="1"/>
</dbReference>
<sequence>MIRKLFDRFSETDRKSVSAAVRKLSNGLFRHSFYYFKVLGDADIPPCNQVAPGLDMDTAILTIVPRNFSDLIVVKLQSEECDTCELLESIWMNTTESTCSFLVDTKWRMRVEIDKKTNSISTYKYNGCGEDYLSWHFEEGGNYSLVLTLTGDNVQCESLSLDNDPSDSNIPIYVAIGVFVAFAVGWKLGQRLLASKWIWRIKLRFMSSSRLAGPELGASAPSISEDRESPPKRERLKSLDTFRGISIVIMIFVNYGGGQYWFFNHSPWNGLTVADLVFPWFIFIMGTALAYSFQALMRKSVHKHVIFWKIFKRSVILFGLGLMVNTAGGVDLNTIRIPGVLQRFSLTYLIVATMHMFNAKPIDSNQYQWWSPVRDLTDYWKEWVIMSVFIVTHTLLTFELDATSCKGYLGPGGLANFGENANCTGGAASYIDRQVFGVNHIYQSPTCKELYHTSVPHDPEGLLGTLTSCFLCFLGLQAGKIFVTYKFWKPRIYRFFMWFCVLGLIGGTLCKFSQNDGWIPVNKNLWSLSFVFTLGAMAFLLLTFCYLTIDVYKVWSGAPFFYPGMNAIVLYLGHELLHQCFPISWKIAEHHADNLAMDIWGATFWVIVAYILYHNQVFISV</sequence>
<feature type="transmembrane region" description="Helical" evidence="1">
    <location>
        <begin position="277"/>
        <end position="298"/>
    </location>
</feature>
<feature type="transmembrane region" description="Helical" evidence="1">
    <location>
        <begin position="526"/>
        <end position="547"/>
    </location>
</feature>
<dbReference type="EMBL" id="JBJQND010000005">
    <property type="protein sequence ID" value="KAL3877245.1"/>
    <property type="molecule type" value="Genomic_DNA"/>
</dbReference>
<evidence type="ECO:0000256" key="1">
    <source>
        <dbReference type="SAM" id="Phobius"/>
    </source>
</evidence>
<feature type="transmembrane region" description="Helical" evidence="1">
    <location>
        <begin position="310"/>
        <end position="328"/>
    </location>
</feature>
<keyword evidence="1" id="KW-0472">Membrane</keyword>
<feature type="transmembrane region" description="Helical" evidence="1">
    <location>
        <begin position="554"/>
        <end position="574"/>
    </location>
</feature>
<dbReference type="Proteomes" id="UP001634394">
    <property type="component" value="Unassembled WGS sequence"/>
</dbReference>
<accession>A0ABD3WUP2</accession>
<keyword evidence="1" id="KW-1133">Transmembrane helix</keyword>
<dbReference type="AlphaFoldDB" id="A0ABD3WUP2"/>
<gene>
    <name evidence="2" type="ORF">ACJMK2_034978</name>
</gene>
<name>A0ABD3WUP2_SINWO</name>
<evidence type="ECO:0000313" key="3">
    <source>
        <dbReference type="Proteomes" id="UP001634394"/>
    </source>
</evidence>
<keyword evidence="3" id="KW-1185">Reference proteome</keyword>
<protein>
    <recommendedName>
        <fullName evidence="4">Heparan-alpha-glucosaminide N-acetyltransferase</fullName>
    </recommendedName>
</protein>
<evidence type="ECO:0000313" key="2">
    <source>
        <dbReference type="EMBL" id="KAL3877245.1"/>
    </source>
</evidence>
<feature type="transmembrane region" description="Helical" evidence="1">
    <location>
        <begin position="495"/>
        <end position="514"/>
    </location>
</feature>
<comment type="caution">
    <text evidence="2">The sequence shown here is derived from an EMBL/GenBank/DDBJ whole genome shotgun (WGS) entry which is preliminary data.</text>
</comment>
<keyword evidence="1" id="KW-0812">Transmembrane</keyword>
<feature type="transmembrane region" description="Helical" evidence="1">
    <location>
        <begin position="170"/>
        <end position="189"/>
    </location>
</feature>
<organism evidence="2 3">
    <name type="scientific">Sinanodonta woodiana</name>
    <name type="common">Chinese pond mussel</name>
    <name type="synonym">Anodonta woodiana</name>
    <dbReference type="NCBI Taxonomy" id="1069815"/>
    <lineage>
        <taxon>Eukaryota</taxon>
        <taxon>Metazoa</taxon>
        <taxon>Spiralia</taxon>
        <taxon>Lophotrochozoa</taxon>
        <taxon>Mollusca</taxon>
        <taxon>Bivalvia</taxon>
        <taxon>Autobranchia</taxon>
        <taxon>Heteroconchia</taxon>
        <taxon>Palaeoheterodonta</taxon>
        <taxon>Unionida</taxon>
        <taxon>Unionoidea</taxon>
        <taxon>Unionidae</taxon>
        <taxon>Unioninae</taxon>
        <taxon>Sinanodonta</taxon>
    </lineage>
</organism>